<reference evidence="2 3" key="1">
    <citation type="journal article" date="2007" name="Genome Res.">
        <title>Genome characteristics of facultatively symbiotic Frankia sp. strains reflect host range and host plant biogeography.</title>
        <authorList>
            <person name="Normand P."/>
            <person name="Lapierre P."/>
            <person name="Tisa L.S."/>
            <person name="Gogarten J.P."/>
            <person name="Alloisio N."/>
            <person name="Bagnarol E."/>
            <person name="Bassi C.A."/>
            <person name="Berry A.M."/>
            <person name="Bickhart D.M."/>
            <person name="Choisne N."/>
            <person name="Couloux A."/>
            <person name="Cournoyer B."/>
            <person name="Cruveiller S."/>
            <person name="Daubin V."/>
            <person name="Demange N."/>
            <person name="Francino M.P."/>
            <person name="Goltsman E."/>
            <person name="Huang Y."/>
            <person name="Kopp O.R."/>
            <person name="Labarre L."/>
            <person name="Lapidus A."/>
            <person name="Lavire C."/>
            <person name="Marechal J."/>
            <person name="Martinez M."/>
            <person name="Mastronunzio J.E."/>
            <person name="Mullin B.C."/>
            <person name="Niemann J."/>
            <person name="Pujic P."/>
            <person name="Rawnsley T."/>
            <person name="Rouy Z."/>
            <person name="Schenowitz C."/>
            <person name="Sellstedt A."/>
            <person name="Tavares F."/>
            <person name="Tomkins J.P."/>
            <person name="Vallenet D."/>
            <person name="Valverde C."/>
            <person name="Wall L.G."/>
            <person name="Wang Y."/>
            <person name="Medigue C."/>
            <person name="Benson D.R."/>
        </authorList>
    </citation>
    <scope>NUCLEOTIDE SEQUENCE [LARGE SCALE GENOMIC DNA]</scope>
    <source>
        <strain evidence="3">DSM 45986 / CECT 9034 / ACN14a</strain>
    </source>
</reference>
<dbReference type="HOGENOM" id="CLU_3025652_0_0_11"/>
<accession>Q0RJK1</accession>
<sequence length="55" mass="5882">MQTRKQTQDQGVERAFDTMGVRVLCWWLWSRTYGGASTSPGTASIATSPTSSAGG</sequence>
<gene>
    <name evidence="2" type="ordered locus">FRAAL3668</name>
</gene>
<dbReference type="STRING" id="326424.FRAAL3668"/>
<organism evidence="2 3">
    <name type="scientific">Frankia alni (strain DSM 45986 / CECT 9034 / ACN14a)</name>
    <dbReference type="NCBI Taxonomy" id="326424"/>
    <lineage>
        <taxon>Bacteria</taxon>
        <taxon>Bacillati</taxon>
        <taxon>Actinomycetota</taxon>
        <taxon>Actinomycetes</taxon>
        <taxon>Frankiales</taxon>
        <taxon>Frankiaceae</taxon>
        <taxon>Frankia</taxon>
    </lineage>
</organism>
<evidence type="ECO:0000313" key="3">
    <source>
        <dbReference type="Proteomes" id="UP000000657"/>
    </source>
</evidence>
<keyword evidence="3" id="KW-1185">Reference proteome</keyword>
<dbReference type="KEGG" id="fal:FRAAL3668"/>
<dbReference type="Proteomes" id="UP000000657">
    <property type="component" value="Chromosome"/>
</dbReference>
<dbReference type="EMBL" id="CT573213">
    <property type="protein sequence ID" value="CAJ62311.1"/>
    <property type="molecule type" value="Genomic_DNA"/>
</dbReference>
<evidence type="ECO:0000256" key="1">
    <source>
        <dbReference type="SAM" id="MobiDB-lite"/>
    </source>
</evidence>
<evidence type="ECO:0000313" key="2">
    <source>
        <dbReference type="EMBL" id="CAJ62311.1"/>
    </source>
</evidence>
<protein>
    <submittedName>
        <fullName evidence="2">Uncharacterized protein</fullName>
    </submittedName>
</protein>
<dbReference type="AlphaFoldDB" id="Q0RJK1"/>
<feature type="region of interest" description="Disordered" evidence="1">
    <location>
        <begin position="33"/>
        <end position="55"/>
    </location>
</feature>
<feature type="compositionally biased region" description="Low complexity" evidence="1">
    <location>
        <begin position="34"/>
        <end position="55"/>
    </location>
</feature>
<proteinExistence type="predicted"/>
<name>Q0RJK1_FRAAA</name>